<comment type="caution">
    <text evidence="3">The sequence shown here is derived from an EMBL/GenBank/DDBJ whole genome shotgun (WGS) entry which is preliminary data.</text>
</comment>
<evidence type="ECO:0000313" key="4">
    <source>
        <dbReference type="Proteomes" id="UP000475037"/>
    </source>
</evidence>
<keyword evidence="1" id="KW-0732">Signal</keyword>
<organism evidence="3 4">
    <name type="scientific">Crocuta crocuta</name>
    <name type="common">Spotted hyena</name>
    <dbReference type="NCBI Taxonomy" id="9678"/>
    <lineage>
        <taxon>Eukaryota</taxon>
        <taxon>Metazoa</taxon>
        <taxon>Chordata</taxon>
        <taxon>Craniata</taxon>
        <taxon>Vertebrata</taxon>
        <taxon>Euteleostomi</taxon>
        <taxon>Mammalia</taxon>
        <taxon>Eutheria</taxon>
        <taxon>Laurasiatheria</taxon>
        <taxon>Carnivora</taxon>
        <taxon>Feliformia</taxon>
        <taxon>Hyaenidae</taxon>
        <taxon>Crocuta</taxon>
    </lineage>
</organism>
<feature type="non-terminal residue" evidence="3">
    <location>
        <position position="1"/>
    </location>
</feature>
<feature type="non-terminal residue" evidence="3">
    <location>
        <position position="102"/>
    </location>
</feature>
<evidence type="ECO:0000259" key="2">
    <source>
        <dbReference type="PROSITE" id="PS50878"/>
    </source>
</evidence>
<dbReference type="PANTHER" id="PTHR19446">
    <property type="entry name" value="REVERSE TRANSCRIPTASES"/>
    <property type="match status" value="1"/>
</dbReference>
<reference evidence="3 4" key="1">
    <citation type="submission" date="2019-11" db="EMBL/GenBank/DDBJ databases">
        <authorList>
            <person name="Yang C."/>
            <person name="Li F."/>
        </authorList>
    </citation>
    <scope>NUCLEOTIDE SEQUENCE [LARGE SCALE GENOMIC DNA]</scope>
    <source>
        <strain evidence="3">KB4526</strain>
        <tissue evidence="3">Muscle</tissue>
    </source>
</reference>
<dbReference type="EMBL" id="VOAJ01003100">
    <property type="protein sequence ID" value="KAF0880761.1"/>
    <property type="molecule type" value="Genomic_DNA"/>
</dbReference>
<dbReference type="Proteomes" id="UP000475037">
    <property type="component" value="Unassembled WGS sequence"/>
</dbReference>
<dbReference type="InterPro" id="IPR000477">
    <property type="entry name" value="RT_dom"/>
</dbReference>
<keyword evidence="4" id="KW-1185">Reference proteome</keyword>
<protein>
    <submittedName>
        <fullName evidence="3">LORF2 protein</fullName>
    </submittedName>
</protein>
<evidence type="ECO:0000313" key="3">
    <source>
        <dbReference type="EMBL" id="KAF0880761.1"/>
    </source>
</evidence>
<dbReference type="Pfam" id="PF00078">
    <property type="entry name" value="RVT_1"/>
    <property type="match status" value="1"/>
</dbReference>
<accession>A0A6G1AZ61</accession>
<feature type="domain" description="Reverse transcriptase" evidence="2">
    <location>
        <begin position="1"/>
        <end position="102"/>
    </location>
</feature>
<dbReference type="PROSITE" id="PS50878">
    <property type="entry name" value="RT_POL"/>
    <property type="match status" value="1"/>
</dbReference>
<sequence>RSEIRQGCPLLSLLFNIVLEDLASAIRQQKEKKGFQISQREVLSLFLDDMILSRYGKPKRFHKKLLDLIHEFSKVAEYKINAQKQVAFLYTKNEATEREINE</sequence>
<name>A0A6G1AZ61_CROCR</name>
<feature type="chain" id="PRO_5026242467" evidence="1">
    <location>
        <begin position="26"/>
        <end position="102"/>
    </location>
</feature>
<feature type="signal peptide" evidence="1">
    <location>
        <begin position="1"/>
        <end position="25"/>
    </location>
</feature>
<dbReference type="AlphaFoldDB" id="A0A6G1AZ61"/>
<gene>
    <name evidence="3" type="primary">Pol_244</name>
    <name evidence="3" type="ORF">FOF47_R04165</name>
</gene>
<evidence type="ECO:0000256" key="1">
    <source>
        <dbReference type="SAM" id="SignalP"/>
    </source>
</evidence>
<proteinExistence type="predicted"/>